<dbReference type="InterPro" id="IPR035929">
    <property type="entry name" value="CoaB-like_sf"/>
</dbReference>
<gene>
    <name evidence="2" type="ORF">SAMN02745823_01997</name>
</gene>
<dbReference type="SUPFAM" id="SSF102645">
    <property type="entry name" value="CoaB-like"/>
    <property type="match status" value="1"/>
</dbReference>
<sequence length="276" mass="29293">MKHIVITAGGTSEAIDGVRRIGNTSTGSLAACIYEALSEHLAAHKSGAFTVHYVVSETAARPEIKENLPVTFYPVTDVKSVEAVLEQLLTGYKADYVIHAMAVSDFTKGYLAGREALAEELSETLEEALSRDRGGMSGEKLRALVRGVLERPACRLDGPSKVRSAEDLMLSLVRTPKLIEKIKQWSPGSFLVGFKLLKGVDEEALVRVAAGLSEKSGCDLVLANDMDRIGADRHEGLLLKGRRVVGSYGTKKEIAAGIAGHMLGGSDAGGETGGGQ</sequence>
<evidence type="ECO:0000313" key="3">
    <source>
        <dbReference type="Proteomes" id="UP000183995"/>
    </source>
</evidence>
<dbReference type="Pfam" id="PF04127">
    <property type="entry name" value="DFP"/>
    <property type="match status" value="2"/>
</dbReference>
<feature type="domain" description="DNA/pantothenate metabolism flavoprotein C-terminal" evidence="1">
    <location>
        <begin position="2"/>
        <end position="108"/>
    </location>
</feature>
<dbReference type="InterPro" id="IPR007085">
    <property type="entry name" value="DNA/pantothenate-metab_flavo_C"/>
</dbReference>
<dbReference type="Proteomes" id="UP000183995">
    <property type="component" value="Unassembled WGS sequence"/>
</dbReference>
<dbReference type="EMBL" id="FQXV01000006">
    <property type="protein sequence ID" value="SHI02688.1"/>
    <property type="molecule type" value="Genomic_DNA"/>
</dbReference>
<proteinExistence type="predicted"/>
<keyword evidence="2" id="KW-0436">Ligase</keyword>
<dbReference type="GO" id="GO:0015937">
    <property type="term" value="P:coenzyme A biosynthetic process"/>
    <property type="evidence" value="ECO:0007669"/>
    <property type="project" value="UniProtKB-ARBA"/>
</dbReference>
<keyword evidence="3" id="KW-1185">Reference proteome</keyword>
<accession>A0A1M5XT50</accession>
<dbReference type="OrthoDB" id="9802554at2"/>
<dbReference type="GO" id="GO:0016874">
    <property type="term" value="F:ligase activity"/>
    <property type="evidence" value="ECO:0007669"/>
    <property type="project" value="UniProtKB-KW"/>
</dbReference>
<evidence type="ECO:0000259" key="1">
    <source>
        <dbReference type="Pfam" id="PF04127"/>
    </source>
</evidence>
<feature type="domain" description="DNA/pantothenate metabolism flavoprotein C-terminal" evidence="1">
    <location>
        <begin position="161"/>
        <end position="260"/>
    </location>
</feature>
<dbReference type="RefSeq" id="WP_073078372.1">
    <property type="nucleotide sequence ID" value="NZ_FQXV01000006.1"/>
</dbReference>
<dbReference type="Gene3D" id="3.40.50.10300">
    <property type="entry name" value="CoaB-like"/>
    <property type="match status" value="1"/>
</dbReference>
<dbReference type="PROSITE" id="PS51257">
    <property type="entry name" value="PROKAR_LIPOPROTEIN"/>
    <property type="match status" value="1"/>
</dbReference>
<dbReference type="AlphaFoldDB" id="A0A1M5XT50"/>
<evidence type="ECO:0000313" key="2">
    <source>
        <dbReference type="EMBL" id="SHI02688.1"/>
    </source>
</evidence>
<protein>
    <submittedName>
        <fullName evidence="2">Phosphopantothenate-cysteine ligase</fullName>
    </submittedName>
</protein>
<name>A0A1M5XT50_9FIRM</name>
<organism evidence="2 3">
    <name type="scientific">Sporobacter termitidis DSM 10068</name>
    <dbReference type="NCBI Taxonomy" id="1123282"/>
    <lineage>
        <taxon>Bacteria</taxon>
        <taxon>Bacillati</taxon>
        <taxon>Bacillota</taxon>
        <taxon>Clostridia</taxon>
        <taxon>Eubacteriales</taxon>
        <taxon>Oscillospiraceae</taxon>
        <taxon>Sporobacter</taxon>
    </lineage>
</organism>
<reference evidence="2 3" key="1">
    <citation type="submission" date="2016-11" db="EMBL/GenBank/DDBJ databases">
        <authorList>
            <person name="Jaros S."/>
            <person name="Januszkiewicz K."/>
            <person name="Wedrychowicz H."/>
        </authorList>
    </citation>
    <scope>NUCLEOTIDE SEQUENCE [LARGE SCALE GENOMIC DNA]</scope>
    <source>
        <strain evidence="2 3">DSM 10068</strain>
    </source>
</reference>
<dbReference type="STRING" id="1123282.SAMN02745823_01997"/>